<dbReference type="Pfam" id="PF01627">
    <property type="entry name" value="Hpt"/>
    <property type="match status" value="1"/>
</dbReference>
<protein>
    <recommendedName>
        <fullName evidence="2">HPt domain-containing protein</fullName>
    </recommendedName>
</protein>
<keyword evidence="4" id="KW-1185">Reference proteome</keyword>
<dbReference type="EMBL" id="AP027081">
    <property type="protein sequence ID" value="BDU75525.1"/>
    <property type="molecule type" value="Genomic_DNA"/>
</dbReference>
<sequence>MHGASFLFLLLAAAAGAGLAVAGWRSRRRLRAREPHPPVPASAPCEVPAAPAAGGGAAAWVLPGIRTELGLGYCAGREDVYRRMLERFRDGKARAGADLRQALGAGDLETAQRLVHTLKSTAMTLGAEALSWAARDLEEALLRGGRPPEAAVACFEARLEVVVEGLRKGLGE</sequence>
<dbReference type="GO" id="GO:0004672">
    <property type="term" value="F:protein kinase activity"/>
    <property type="evidence" value="ECO:0007669"/>
    <property type="project" value="UniProtKB-ARBA"/>
</dbReference>
<evidence type="ECO:0000313" key="3">
    <source>
        <dbReference type="EMBL" id="BDU75525.1"/>
    </source>
</evidence>
<evidence type="ECO:0000313" key="4">
    <source>
        <dbReference type="Proteomes" id="UP001228113"/>
    </source>
</evidence>
<proteinExistence type="predicted"/>
<evidence type="ECO:0000256" key="1">
    <source>
        <dbReference type="PROSITE-ProRule" id="PRU00110"/>
    </source>
</evidence>
<dbReference type="SUPFAM" id="SSF47226">
    <property type="entry name" value="Histidine-containing phosphotransfer domain, HPT domain"/>
    <property type="match status" value="1"/>
</dbReference>
<evidence type="ECO:0000259" key="2">
    <source>
        <dbReference type="PROSITE" id="PS50894"/>
    </source>
</evidence>
<gene>
    <name evidence="3" type="ORF">METESE_04830</name>
</gene>
<feature type="domain" description="HPt" evidence="2">
    <location>
        <begin position="77"/>
        <end position="172"/>
    </location>
</feature>
<dbReference type="GO" id="GO:0000160">
    <property type="term" value="P:phosphorelay signal transduction system"/>
    <property type="evidence" value="ECO:0007669"/>
    <property type="project" value="InterPro"/>
</dbReference>
<dbReference type="RefSeq" id="WP_316411003.1">
    <property type="nucleotide sequence ID" value="NZ_AP027081.1"/>
</dbReference>
<dbReference type="Gene3D" id="1.20.120.160">
    <property type="entry name" value="HPT domain"/>
    <property type="match status" value="1"/>
</dbReference>
<dbReference type="AlphaFoldDB" id="A0AA48GW65"/>
<dbReference type="KEGG" id="msea:METESE_04830"/>
<organism evidence="3 4">
    <name type="scientific">Mesoterricola sediminis</name>
    <dbReference type="NCBI Taxonomy" id="2927980"/>
    <lineage>
        <taxon>Bacteria</taxon>
        <taxon>Pseudomonadati</taxon>
        <taxon>Acidobacteriota</taxon>
        <taxon>Holophagae</taxon>
        <taxon>Holophagales</taxon>
        <taxon>Holophagaceae</taxon>
        <taxon>Mesoterricola</taxon>
    </lineage>
</organism>
<dbReference type="PROSITE" id="PS50894">
    <property type="entry name" value="HPT"/>
    <property type="match status" value="1"/>
</dbReference>
<reference evidence="3" key="1">
    <citation type="journal article" date="2023" name="Int. J. Syst. Evol. Microbiol.">
        <title>Mesoterricola silvestris gen. nov., sp. nov., Mesoterricola sediminis sp. nov., Geothrix oryzae sp. nov., Geothrix edaphica sp. nov., Geothrix rubra sp. nov., and Geothrix limicola sp. nov., six novel members of Acidobacteriota isolated from soils.</title>
        <authorList>
            <person name="Itoh H."/>
            <person name="Sugisawa Y."/>
            <person name="Mise K."/>
            <person name="Xu Z."/>
            <person name="Kuniyasu M."/>
            <person name="Ushijima N."/>
            <person name="Kawano K."/>
            <person name="Kobayashi E."/>
            <person name="Shiratori Y."/>
            <person name="Masuda Y."/>
            <person name="Senoo K."/>
        </authorList>
    </citation>
    <scope>NUCLEOTIDE SEQUENCE</scope>
    <source>
        <strain evidence="3">W786</strain>
    </source>
</reference>
<keyword evidence="1" id="KW-0597">Phosphoprotein</keyword>
<name>A0AA48GW65_9BACT</name>
<dbReference type="InterPro" id="IPR036641">
    <property type="entry name" value="HPT_dom_sf"/>
</dbReference>
<accession>A0AA48GW65</accession>
<dbReference type="InterPro" id="IPR008207">
    <property type="entry name" value="Sig_transdc_His_kin_Hpt_dom"/>
</dbReference>
<dbReference type="Proteomes" id="UP001228113">
    <property type="component" value="Chromosome"/>
</dbReference>
<feature type="modified residue" description="Phosphohistidine" evidence="1">
    <location>
        <position position="116"/>
    </location>
</feature>